<dbReference type="InterPro" id="IPR017871">
    <property type="entry name" value="ABC_transporter-like_CS"/>
</dbReference>
<dbReference type="PROSITE" id="PS00211">
    <property type="entry name" value="ABC_TRANSPORTER_1"/>
    <property type="match status" value="1"/>
</dbReference>
<evidence type="ECO:0000256" key="8">
    <source>
        <dbReference type="ARBA" id="ARBA00023136"/>
    </source>
</evidence>
<keyword evidence="13" id="KW-1185">Reference proteome</keyword>
<accession>A0A1Y1KDM8</accession>
<dbReference type="CDD" id="cd03213">
    <property type="entry name" value="ABCG_EPDR"/>
    <property type="match status" value="1"/>
</dbReference>
<evidence type="ECO:0000256" key="7">
    <source>
        <dbReference type="ARBA" id="ARBA00022989"/>
    </source>
</evidence>
<dbReference type="InterPro" id="IPR050352">
    <property type="entry name" value="ABCG_transporters"/>
</dbReference>
<keyword evidence="6" id="KW-0067">ATP-binding</keyword>
<feature type="transmembrane region" description="Helical" evidence="9">
    <location>
        <begin position="581"/>
        <end position="603"/>
    </location>
</feature>
<feature type="transmembrane region" description="Helical" evidence="9">
    <location>
        <begin position="529"/>
        <end position="548"/>
    </location>
</feature>
<dbReference type="GO" id="GO:0140359">
    <property type="term" value="F:ABC-type transporter activity"/>
    <property type="evidence" value="ECO:0007669"/>
    <property type="project" value="InterPro"/>
</dbReference>
<dbReference type="SMART" id="SM00382">
    <property type="entry name" value="AAA"/>
    <property type="match status" value="1"/>
</dbReference>
<dbReference type="Pfam" id="PF19055">
    <property type="entry name" value="ABC2_membrane_7"/>
    <property type="match status" value="1"/>
</dbReference>
<dbReference type="InterPro" id="IPR003439">
    <property type="entry name" value="ABC_transporter-like_ATP-bd"/>
</dbReference>
<keyword evidence="8 9" id="KW-0472">Membrane</keyword>
<dbReference type="SUPFAM" id="SSF52540">
    <property type="entry name" value="P-loop containing nucleoside triphosphate hydrolases"/>
    <property type="match status" value="1"/>
</dbReference>
<evidence type="ECO:0000256" key="1">
    <source>
        <dbReference type="ARBA" id="ARBA00004141"/>
    </source>
</evidence>
<dbReference type="Proteomes" id="UP000327044">
    <property type="component" value="Unassembled WGS sequence"/>
</dbReference>
<dbReference type="GO" id="GO:0005524">
    <property type="term" value="F:ATP binding"/>
    <property type="evidence" value="ECO:0007669"/>
    <property type="project" value="UniProtKB-KW"/>
</dbReference>
<dbReference type="GO" id="GO:0005886">
    <property type="term" value="C:plasma membrane"/>
    <property type="evidence" value="ECO:0007669"/>
    <property type="project" value="TreeGrafter"/>
</dbReference>
<name>A0A1Y1KDM8_PHOPY</name>
<feature type="transmembrane region" description="Helical" evidence="9">
    <location>
        <begin position="499"/>
        <end position="517"/>
    </location>
</feature>
<dbReference type="InterPro" id="IPR013525">
    <property type="entry name" value="ABC2_TM"/>
</dbReference>
<evidence type="ECO:0000256" key="6">
    <source>
        <dbReference type="ARBA" id="ARBA00022840"/>
    </source>
</evidence>
<feature type="domain" description="ABC transporter" evidence="10">
    <location>
        <begin position="32"/>
        <end position="272"/>
    </location>
</feature>
<protein>
    <recommendedName>
        <fullName evidence="10">ABC transporter domain-containing protein</fullName>
    </recommendedName>
</protein>
<reference evidence="12 13" key="2">
    <citation type="journal article" date="2018" name="Elife">
        <title>Firefly genomes illuminate parallel origins of bioluminescence in beetles.</title>
        <authorList>
            <person name="Fallon T.R."/>
            <person name="Lower S.E."/>
            <person name="Chang C.H."/>
            <person name="Bessho-Uehara M."/>
            <person name="Martin G.J."/>
            <person name="Bewick A.J."/>
            <person name="Behringer M."/>
            <person name="Debat H.J."/>
            <person name="Wong I."/>
            <person name="Day J.C."/>
            <person name="Suvorov A."/>
            <person name="Silva C.J."/>
            <person name="Stanger-Hall K.F."/>
            <person name="Hall D.W."/>
            <person name="Schmitz R.J."/>
            <person name="Nelson D.R."/>
            <person name="Lewis S.M."/>
            <person name="Shigenobu S."/>
            <person name="Bybee S.M."/>
            <person name="Larracuente A.M."/>
            <person name="Oba Y."/>
            <person name="Weng J.K."/>
        </authorList>
    </citation>
    <scope>NUCLEOTIDE SEQUENCE [LARGE SCALE GENOMIC DNA]</scope>
    <source>
        <strain evidence="12">1611_PpyrPB1</strain>
        <tissue evidence="12">Whole body</tissue>
    </source>
</reference>
<dbReference type="Pfam" id="PF01061">
    <property type="entry name" value="ABC2_membrane"/>
    <property type="match status" value="1"/>
</dbReference>
<dbReference type="FunFam" id="3.40.50.300:FF:001077">
    <property type="entry name" value="Uncharacterized protein, isoform A"/>
    <property type="match status" value="1"/>
</dbReference>
<evidence type="ECO:0000313" key="13">
    <source>
        <dbReference type="Proteomes" id="UP000327044"/>
    </source>
</evidence>
<keyword evidence="3" id="KW-0813">Transport</keyword>
<dbReference type="InParanoid" id="A0A1Y1KDM8"/>
<reference evidence="12" key="3">
    <citation type="submission" date="2019-08" db="EMBL/GenBank/DDBJ databases">
        <authorList>
            <consortium name="Photinus pyralis genome working group"/>
            <person name="Fallon T.R."/>
            <person name="Sander Lower S.E."/>
            <person name="Weng J.-K."/>
        </authorList>
    </citation>
    <scope>NUCLEOTIDE SEQUENCE</scope>
    <source>
        <strain evidence="12">1611_PpyrPB1</strain>
        <tissue evidence="12">Whole body</tissue>
    </source>
</reference>
<evidence type="ECO:0000259" key="10">
    <source>
        <dbReference type="PROSITE" id="PS50893"/>
    </source>
</evidence>
<dbReference type="Gene3D" id="3.40.50.300">
    <property type="entry name" value="P-loop containing nucleotide triphosphate hydrolases"/>
    <property type="match status" value="1"/>
</dbReference>
<keyword evidence="7 9" id="KW-1133">Transmembrane helix</keyword>
<dbReference type="InterPro" id="IPR027417">
    <property type="entry name" value="P-loop_NTPase"/>
</dbReference>
<feature type="transmembrane region" description="Helical" evidence="9">
    <location>
        <begin position="390"/>
        <end position="412"/>
    </location>
</feature>
<dbReference type="AlphaFoldDB" id="A0A1Y1KDM8"/>
<comment type="similarity">
    <text evidence="2">Belongs to the ABC transporter superfamily. ABCG family. Eye pigment precursor importer (TC 3.A.1.204) subfamily.</text>
</comment>
<dbReference type="EMBL" id="VVIM01000007">
    <property type="protein sequence ID" value="KAB0796777.1"/>
    <property type="molecule type" value="Genomic_DNA"/>
</dbReference>
<organism evidence="11">
    <name type="scientific">Photinus pyralis</name>
    <name type="common">Common eastern firefly</name>
    <name type="synonym">Lampyris pyralis</name>
    <dbReference type="NCBI Taxonomy" id="7054"/>
    <lineage>
        <taxon>Eukaryota</taxon>
        <taxon>Metazoa</taxon>
        <taxon>Ecdysozoa</taxon>
        <taxon>Arthropoda</taxon>
        <taxon>Hexapoda</taxon>
        <taxon>Insecta</taxon>
        <taxon>Pterygota</taxon>
        <taxon>Neoptera</taxon>
        <taxon>Endopterygota</taxon>
        <taxon>Coleoptera</taxon>
        <taxon>Polyphaga</taxon>
        <taxon>Elateriformia</taxon>
        <taxon>Elateroidea</taxon>
        <taxon>Lampyridae</taxon>
        <taxon>Lampyrinae</taxon>
        <taxon>Photinus</taxon>
    </lineage>
</organism>
<keyword evidence="5" id="KW-0547">Nucleotide-binding</keyword>
<evidence type="ECO:0000313" key="11">
    <source>
        <dbReference type="EMBL" id="JAV58451.1"/>
    </source>
</evidence>
<feature type="transmembrane region" description="Helical" evidence="9">
    <location>
        <begin position="432"/>
        <end position="456"/>
    </location>
</feature>
<reference evidence="11" key="1">
    <citation type="journal article" date="2016" name="Sci. Rep.">
        <title>Molecular characterization of firefly nuptial gifts: a multi-omics approach sheds light on postcopulatory sexual selection.</title>
        <authorList>
            <person name="Al-Wathiqui N."/>
            <person name="Fallon T.R."/>
            <person name="South A."/>
            <person name="Weng J.K."/>
            <person name="Lewis S.M."/>
        </authorList>
    </citation>
    <scope>NUCLEOTIDE SEQUENCE</scope>
</reference>
<dbReference type="GO" id="GO:0016887">
    <property type="term" value="F:ATP hydrolysis activity"/>
    <property type="evidence" value="ECO:0007669"/>
    <property type="project" value="InterPro"/>
</dbReference>
<feature type="transmembrane region" description="Helical" evidence="9">
    <location>
        <begin position="357"/>
        <end position="378"/>
    </location>
</feature>
<evidence type="ECO:0000256" key="5">
    <source>
        <dbReference type="ARBA" id="ARBA00022741"/>
    </source>
</evidence>
<keyword evidence="4 9" id="KW-0812">Transmembrane</keyword>
<evidence type="ECO:0000256" key="4">
    <source>
        <dbReference type="ARBA" id="ARBA00022692"/>
    </source>
</evidence>
<evidence type="ECO:0000256" key="9">
    <source>
        <dbReference type="SAM" id="Phobius"/>
    </source>
</evidence>
<gene>
    <name evidence="12" type="ORF">PPYR_10838</name>
</gene>
<dbReference type="PANTHER" id="PTHR48041:SF105">
    <property type="entry name" value="FI02074P"/>
    <property type="match status" value="1"/>
</dbReference>
<proteinExistence type="inferred from homology"/>
<dbReference type="EMBL" id="GEZM01087832">
    <property type="protein sequence ID" value="JAV58451.1"/>
    <property type="molecule type" value="Transcribed_RNA"/>
</dbReference>
<evidence type="ECO:0000256" key="3">
    <source>
        <dbReference type="ARBA" id="ARBA00022448"/>
    </source>
</evidence>
<dbReference type="InterPro" id="IPR003593">
    <property type="entry name" value="AAA+_ATPase"/>
</dbReference>
<dbReference type="Pfam" id="PF00005">
    <property type="entry name" value="ABC_tran"/>
    <property type="match status" value="1"/>
</dbReference>
<evidence type="ECO:0000313" key="12">
    <source>
        <dbReference type="EMBL" id="KAB0796777.1"/>
    </source>
</evidence>
<feature type="transmembrane region" description="Helical" evidence="9">
    <location>
        <begin position="468"/>
        <end position="493"/>
    </location>
</feature>
<dbReference type="OrthoDB" id="66620at2759"/>
<dbReference type="PROSITE" id="PS50893">
    <property type="entry name" value="ABC_TRANSPORTER_2"/>
    <property type="match status" value="1"/>
</dbReference>
<dbReference type="InterPro" id="IPR043926">
    <property type="entry name" value="ABCG_dom"/>
</dbReference>
<sequence>MHSAGASTENVREMRPLKRQRTTIVKTPPVDIEFQDLEYSVREAGFRAAPKKILSSVSGKFSSGELTAILGPSGSGKTTLLNILAGYVTSGVTGTISVNGKPRDLKRFHKMCAYIMQEDLLPQLMTVDELMIVAAKLKLGDNVSAEQQRETVNGILKMLGLESCRQTRTEAISGGQRKRLSVAVELVNNPPIILLDEPTSGLDTVAVNNCIDVFEVLAAQGRTVICTIHQPPASVFQKFHQTYFLADGICVYNGTISEIVPHLASVGITCPVTYTPSEYIIEVTHGNKECSSALSQVIHNGKSNRKGMSDQYITRRGVYEDTTEVKLNFNFPTSFWSQFCILYARMLLQLSRNKAGISLQLFSHSVAAVLLGTLFFGIGNNAEMALGNFFFCLAVCMFFIFTYLMTPAITYPTEIKILKREYFNRWYGLKPYFLAVTLQNVPLLLTLGILVILVTYGLTYQPVEVTRFCYFMLTGILIAIATEGLGLAVGSIFNVANGTVVASAIAAPLVILCVYGMGYGSTIESYMKVIMGISYVRFGVVAAMTAIFQDRGPFDCFHEYYCHYKDPNQMLKDLGMLDASYSINMLALGIYALIFRLIAFLAIRYRLTSQFSTSTISNYVNKILEH</sequence>
<comment type="subcellular location">
    <subcellularLocation>
        <location evidence="1">Membrane</location>
        <topology evidence="1">Multi-pass membrane protein</topology>
    </subcellularLocation>
</comment>
<dbReference type="PANTHER" id="PTHR48041">
    <property type="entry name" value="ABC TRANSPORTER G FAMILY MEMBER 28"/>
    <property type="match status" value="1"/>
</dbReference>
<evidence type="ECO:0000256" key="2">
    <source>
        <dbReference type="ARBA" id="ARBA00005814"/>
    </source>
</evidence>